<dbReference type="Proteomes" id="UP001385951">
    <property type="component" value="Unassembled WGS sequence"/>
</dbReference>
<dbReference type="InterPro" id="IPR002110">
    <property type="entry name" value="Ankyrin_rpt"/>
</dbReference>
<accession>A0AAW0G088</accession>
<keyword evidence="6" id="KW-1185">Reference proteome</keyword>
<protein>
    <submittedName>
        <fullName evidence="5">Uncharacterized protein</fullName>
    </submittedName>
</protein>
<gene>
    <name evidence="5" type="ORF">QCA50_014010</name>
</gene>
<dbReference type="SMART" id="SM00248">
    <property type="entry name" value="ANK"/>
    <property type="match status" value="1"/>
</dbReference>
<evidence type="ECO:0000256" key="3">
    <source>
        <dbReference type="PROSITE-ProRule" id="PRU00023"/>
    </source>
</evidence>
<dbReference type="InterPro" id="IPR036770">
    <property type="entry name" value="Ankyrin_rpt-contain_sf"/>
</dbReference>
<keyword evidence="1" id="KW-0677">Repeat</keyword>
<proteinExistence type="predicted"/>
<dbReference type="Gene3D" id="1.25.40.20">
    <property type="entry name" value="Ankyrin repeat-containing domain"/>
    <property type="match status" value="1"/>
</dbReference>
<feature type="compositionally biased region" description="Low complexity" evidence="4">
    <location>
        <begin position="126"/>
        <end position="135"/>
    </location>
</feature>
<evidence type="ECO:0000256" key="1">
    <source>
        <dbReference type="ARBA" id="ARBA00022737"/>
    </source>
</evidence>
<sequence length="147" mass="16273">MAAANGHLEVIKYLLSIIPKEDALKLANQKNESLNTPLHWAAFNGHLPIVQLLCEEYNADVYAKNETGHDSIFEAENNNKEEVENWLLNKYAVEDGFKVEDQGENTKITYTPGKESKEADDRAKEAAAAAASSSDDINKQTADLSIH</sequence>
<name>A0AAW0G088_9APHY</name>
<evidence type="ECO:0000313" key="5">
    <source>
        <dbReference type="EMBL" id="KAK7682977.1"/>
    </source>
</evidence>
<feature type="repeat" description="ANK" evidence="3">
    <location>
        <begin position="33"/>
        <end position="53"/>
    </location>
</feature>
<dbReference type="SUPFAM" id="SSF48403">
    <property type="entry name" value="Ankyrin repeat"/>
    <property type="match status" value="1"/>
</dbReference>
<reference evidence="5 6" key="1">
    <citation type="submission" date="2022-09" db="EMBL/GenBank/DDBJ databases">
        <authorList>
            <person name="Palmer J.M."/>
        </authorList>
    </citation>
    <scope>NUCLEOTIDE SEQUENCE [LARGE SCALE GENOMIC DNA]</scope>
    <source>
        <strain evidence="5 6">DSM 7382</strain>
    </source>
</reference>
<dbReference type="PANTHER" id="PTHR24188">
    <property type="entry name" value="ANKYRIN REPEAT PROTEIN"/>
    <property type="match status" value="1"/>
</dbReference>
<feature type="compositionally biased region" description="Basic and acidic residues" evidence="4">
    <location>
        <begin position="114"/>
        <end position="125"/>
    </location>
</feature>
<dbReference type="Pfam" id="PF12796">
    <property type="entry name" value="Ank_2"/>
    <property type="match status" value="1"/>
</dbReference>
<dbReference type="PROSITE" id="PS50297">
    <property type="entry name" value="ANK_REP_REGION"/>
    <property type="match status" value="1"/>
</dbReference>
<comment type="caution">
    <text evidence="5">The sequence shown here is derived from an EMBL/GenBank/DDBJ whole genome shotgun (WGS) entry which is preliminary data.</text>
</comment>
<dbReference type="EMBL" id="JASBNA010000033">
    <property type="protein sequence ID" value="KAK7682977.1"/>
    <property type="molecule type" value="Genomic_DNA"/>
</dbReference>
<keyword evidence="2 3" id="KW-0040">ANK repeat</keyword>
<evidence type="ECO:0000313" key="6">
    <source>
        <dbReference type="Proteomes" id="UP001385951"/>
    </source>
</evidence>
<organism evidence="5 6">
    <name type="scientific">Cerrena zonata</name>
    <dbReference type="NCBI Taxonomy" id="2478898"/>
    <lineage>
        <taxon>Eukaryota</taxon>
        <taxon>Fungi</taxon>
        <taxon>Dikarya</taxon>
        <taxon>Basidiomycota</taxon>
        <taxon>Agaricomycotina</taxon>
        <taxon>Agaricomycetes</taxon>
        <taxon>Polyporales</taxon>
        <taxon>Cerrenaceae</taxon>
        <taxon>Cerrena</taxon>
    </lineage>
</organism>
<evidence type="ECO:0000256" key="2">
    <source>
        <dbReference type="ARBA" id="ARBA00023043"/>
    </source>
</evidence>
<dbReference type="AlphaFoldDB" id="A0AAW0G088"/>
<dbReference type="PROSITE" id="PS50088">
    <property type="entry name" value="ANK_REPEAT"/>
    <property type="match status" value="1"/>
</dbReference>
<feature type="region of interest" description="Disordered" evidence="4">
    <location>
        <begin position="104"/>
        <end position="147"/>
    </location>
</feature>
<dbReference type="PANTHER" id="PTHR24188:SF29">
    <property type="entry name" value="GH09064P"/>
    <property type="match status" value="1"/>
</dbReference>
<evidence type="ECO:0000256" key="4">
    <source>
        <dbReference type="SAM" id="MobiDB-lite"/>
    </source>
</evidence>